<dbReference type="Proteomes" id="UP000253940">
    <property type="component" value="Chromosome"/>
</dbReference>
<protein>
    <submittedName>
        <fullName evidence="5">UTRA domain-containing protein</fullName>
    </submittedName>
</protein>
<organism evidence="5 6">
    <name type="scientific">Aquirhabdus parva</name>
    <dbReference type="NCBI Taxonomy" id="2283318"/>
    <lineage>
        <taxon>Bacteria</taxon>
        <taxon>Pseudomonadati</taxon>
        <taxon>Pseudomonadota</taxon>
        <taxon>Gammaproteobacteria</taxon>
        <taxon>Moraxellales</taxon>
        <taxon>Moraxellaceae</taxon>
        <taxon>Aquirhabdus</taxon>
    </lineage>
</organism>
<reference evidence="5 6" key="1">
    <citation type="submission" date="2018-07" db="EMBL/GenBank/DDBJ databases">
        <title>Genome sequencing of Moraxellaceae gen. HYN0046.</title>
        <authorList>
            <person name="Kim M."/>
            <person name="Yi H."/>
        </authorList>
    </citation>
    <scope>NUCLEOTIDE SEQUENCE [LARGE SCALE GENOMIC DNA]</scope>
    <source>
        <strain evidence="5 6">HYN0046</strain>
    </source>
</reference>
<dbReference type="SMART" id="SM00345">
    <property type="entry name" value="HTH_GNTR"/>
    <property type="match status" value="1"/>
</dbReference>
<dbReference type="InterPro" id="IPR050679">
    <property type="entry name" value="Bact_HTH_transcr_reg"/>
</dbReference>
<dbReference type="PANTHER" id="PTHR44846">
    <property type="entry name" value="MANNOSYL-D-GLYCERATE TRANSPORT/METABOLISM SYSTEM REPRESSOR MNGR-RELATED"/>
    <property type="match status" value="1"/>
</dbReference>
<evidence type="ECO:0000313" key="5">
    <source>
        <dbReference type="EMBL" id="AXI01503.1"/>
    </source>
</evidence>
<dbReference type="AlphaFoldDB" id="A0A345P2J4"/>
<dbReference type="InterPro" id="IPR036390">
    <property type="entry name" value="WH_DNA-bd_sf"/>
</dbReference>
<dbReference type="EMBL" id="CP031222">
    <property type="protein sequence ID" value="AXI01503.1"/>
    <property type="molecule type" value="Genomic_DNA"/>
</dbReference>
<keyword evidence="1" id="KW-0805">Transcription regulation</keyword>
<feature type="domain" description="HTH gntR-type" evidence="4">
    <location>
        <begin position="9"/>
        <end position="77"/>
    </location>
</feature>
<name>A0A345P2J4_9GAMM</name>
<sequence length="255" mass="29191">MSEVAANHTPKYLVVRDYLATRIEKGEFKSGDKLPSERELQESFDVARVTIRDALLALQTEGLIYRLDRRGWFVTPKRIIYNPRSTESFMQYVTAQGRVPKSELISAELIEASEWAAERLNIAVGGPVYSIWRKRFVDGRMVFIEHVRVNAALFPDFLDKPLTDSLTEIMYKHYGVELVRVNINLYPASLGAFQARHLLVTPGTLGLYIGRNSYDQFGRVTNVDQEYWVHDALEISLEAHKDESALMSSIFKTNE</sequence>
<dbReference type="KEGG" id="mbah:HYN46_00455"/>
<keyword evidence="2" id="KW-0238">DNA-binding</keyword>
<dbReference type="RefSeq" id="WP_114897613.1">
    <property type="nucleotide sequence ID" value="NZ_CP031222.1"/>
</dbReference>
<dbReference type="Pfam" id="PF00392">
    <property type="entry name" value="GntR"/>
    <property type="match status" value="1"/>
</dbReference>
<gene>
    <name evidence="5" type="ORF">HYN46_00455</name>
</gene>
<dbReference type="PANTHER" id="PTHR44846:SF1">
    <property type="entry name" value="MANNOSYL-D-GLYCERATE TRANSPORT_METABOLISM SYSTEM REPRESSOR MNGR-RELATED"/>
    <property type="match status" value="1"/>
</dbReference>
<dbReference type="GO" id="GO:0003677">
    <property type="term" value="F:DNA binding"/>
    <property type="evidence" value="ECO:0007669"/>
    <property type="project" value="UniProtKB-KW"/>
</dbReference>
<dbReference type="InterPro" id="IPR000524">
    <property type="entry name" value="Tscrpt_reg_HTH_GntR"/>
</dbReference>
<accession>A0A345P2J4</accession>
<dbReference type="InterPro" id="IPR028978">
    <property type="entry name" value="Chorismate_lyase_/UTRA_dom_sf"/>
</dbReference>
<dbReference type="OrthoDB" id="9784545at2"/>
<dbReference type="Gene3D" id="1.10.10.10">
    <property type="entry name" value="Winged helix-like DNA-binding domain superfamily/Winged helix DNA-binding domain"/>
    <property type="match status" value="1"/>
</dbReference>
<dbReference type="PRINTS" id="PR00035">
    <property type="entry name" value="HTHGNTR"/>
</dbReference>
<dbReference type="Pfam" id="PF07702">
    <property type="entry name" value="UTRA"/>
    <property type="match status" value="1"/>
</dbReference>
<evidence type="ECO:0000256" key="3">
    <source>
        <dbReference type="ARBA" id="ARBA00023163"/>
    </source>
</evidence>
<dbReference type="InterPro" id="IPR036388">
    <property type="entry name" value="WH-like_DNA-bd_sf"/>
</dbReference>
<dbReference type="SMART" id="SM00866">
    <property type="entry name" value="UTRA"/>
    <property type="match status" value="1"/>
</dbReference>
<keyword evidence="6" id="KW-1185">Reference proteome</keyword>
<dbReference type="GO" id="GO:0003700">
    <property type="term" value="F:DNA-binding transcription factor activity"/>
    <property type="evidence" value="ECO:0007669"/>
    <property type="project" value="InterPro"/>
</dbReference>
<dbReference type="PROSITE" id="PS50949">
    <property type="entry name" value="HTH_GNTR"/>
    <property type="match status" value="1"/>
</dbReference>
<evidence type="ECO:0000313" key="6">
    <source>
        <dbReference type="Proteomes" id="UP000253940"/>
    </source>
</evidence>
<proteinExistence type="predicted"/>
<dbReference type="Gene3D" id="3.40.1410.10">
    <property type="entry name" value="Chorismate lyase-like"/>
    <property type="match status" value="1"/>
</dbReference>
<dbReference type="SUPFAM" id="SSF46785">
    <property type="entry name" value="Winged helix' DNA-binding domain"/>
    <property type="match status" value="1"/>
</dbReference>
<dbReference type="CDD" id="cd07377">
    <property type="entry name" value="WHTH_GntR"/>
    <property type="match status" value="1"/>
</dbReference>
<dbReference type="InterPro" id="IPR011663">
    <property type="entry name" value="UTRA"/>
</dbReference>
<dbReference type="GO" id="GO:0045892">
    <property type="term" value="P:negative regulation of DNA-templated transcription"/>
    <property type="evidence" value="ECO:0007669"/>
    <property type="project" value="TreeGrafter"/>
</dbReference>
<dbReference type="SUPFAM" id="SSF64288">
    <property type="entry name" value="Chorismate lyase-like"/>
    <property type="match status" value="1"/>
</dbReference>
<evidence type="ECO:0000256" key="2">
    <source>
        <dbReference type="ARBA" id="ARBA00023125"/>
    </source>
</evidence>
<evidence type="ECO:0000256" key="1">
    <source>
        <dbReference type="ARBA" id="ARBA00023015"/>
    </source>
</evidence>
<keyword evidence="3" id="KW-0804">Transcription</keyword>
<evidence type="ECO:0000259" key="4">
    <source>
        <dbReference type="PROSITE" id="PS50949"/>
    </source>
</evidence>